<dbReference type="InterPro" id="IPR045058">
    <property type="entry name" value="GIMA/IAN/Toc"/>
</dbReference>
<feature type="domain" description="AIG1-type G" evidence="5">
    <location>
        <begin position="1"/>
        <end position="117"/>
    </location>
</feature>
<reference evidence="6" key="2">
    <citation type="submission" date="2025-09" db="UniProtKB">
        <authorList>
            <consortium name="Ensembl"/>
        </authorList>
    </citation>
    <scope>IDENTIFICATION</scope>
</reference>
<dbReference type="PANTHER" id="PTHR10903:SF180">
    <property type="entry name" value="GTPASE IMAP FAMILY MEMBER 7-LIKE"/>
    <property type="match status" value="1"/>
</dbReference>
<name>A0A8C6S457_9GOBI</name>
<dbReference type="AlphaFoldDB" id="A0A8C6S457"/>
<reference evidence="6" key="1">
    <citation type="submission" date="2025-08" db="UniProtKB">
        <authorList>
            <consortium name="Ensembl"/>
        </authorList>
    </citation>
    <scope>IDENTIFICATION</scope>
</reference>
<protein>
    <recommendedName>
        <fullName evidence="5">AIG1-type G domain-containing protein</fullName>
    </recommendedName>
</protein>
<evidence type="ECO:0000313" key="6">
    <source>
        <dbReference type="Ensembl" id="ENSNMLP00000001331.1"/>
    </source>
</evidence>
<dbReference type="Ensembl" id="ENSNMLT00000001531.1">
    <property type="protein sequence ID" value="ENSNMLP00000001331.1"/>
    <property type="gene ID" value="ENSNMLG00000001024.1"/>
</dbReference>
<dbReference type="Gene3D" id="3.40.50.300">
    <property type="entry name" value="P-loop containing nucleotide triphosphate hydrolases"/>
    <property type="match status" value="1"/>
</dbReference>
<accession>A0A8C6S457</accession>
<dbReference type="GO" id="GO:0005525">
    <property type="term" value="F:GTP binding"/>
    <property type="evidence" value="ECO:0007669"/>
    <property type="project" value="UniProtKB-KW"/>
</dbReference>
<keyword evidence="2" id="KW-0547">Nucleotide-binding</keyword>
<evidence type="ECO:0000256" key="1">
    <source>
        <dbReference type="ARBA" id="ARBA00008535"/>
    </source>
</evidence>
<dbReference type="PANTHER" id="PTHR10903">
    <property type="entry name" value="GTPASE, IMAP FAMILY MEMBER-RELATED"/>
    <property type="match status" value="1"/>
</dbReference>
<evidence type="ECO:0000256" key="3">
    <source>
        <dbReference type="ARBA" id="ARBA00023134"/>
    </source>
</evidence>
<dbReference type="Pfam" id="PF04548">
    <property type="entry name" value="AIG1"/>
    <property type="match status" value="1"/>
</dbReference>
<dbReference type="InterPro" id="IPR006703">
    <property type="entry name" value="G_AIG1"/>
</dbReference>
<dbReference type="Proteomes" id="UP000694523">
    <property type="component" value="Unplaced"/>
</dbReference>
<comment type="similarity">
    <text evidence="1">Belongs to the TRAFAC class TrmE-Era-EngA-EngB-Septin-like GTPase superfamily. AIG1/Toc34/Toc159-like paraseptin GTPase family. IAN subfamily.</text>
</comment>
<sequence>MSCPGPHGILLVVRLGRFTQEEQAVVGRMEDIFGPGAWRYTLVLFTHTDHSSLQRALRDPGPELQEVLKRVQGRYHALDNERADDRGQVLQLLHKVEQMVRDNGEEFYSNPTYLEMSRLLEERGRQLEAWYRHELQKRQRAVEEQYKETLTKAQNDLTQCQQLMREKERELEELKRYFQAVQSKTRRVAEEMTKGDSLDNAQYHRTLSYCLKTETIKHY</sequence>
<evidence type="ECO:0000259" key="5">
    <source>
        <dbReference type="PROSITE" id="PS51720"/>
    </source>
</evidence>
<proteinExistence type="inferred from homology"/>
<organism evidence="6 7">
    <name type="scientific">Neogobius melanostomus</name>
    <name type="common">round goby</name>
    <dbReference type="NCBI Taxonomy" id="47308"/>
    <lineage>
        <taxon>Eukaryota</taxon>
        <taxon>Metazoa</taxon>
        <taxon>Chordata</taxon>
        <taxon>Craniata</taxon>
        <taxon>Vertebrata</taxon>
        <taxon>Euteleostomi</taxon>
        <taxon>Actinopterygii</taxon>
        <taxon>Neopterygii</taxon>
        <taxon>Teleostei</taxon>
        <taxon>Neoteleostei</taxon>
        <taxon>Acanthomorphata</taxon>
        <taxon>Gobiaria</taxon>
        <taxon>Gobiiformes</taxon>
        <taxon>Gobioidei</taxon>
        <taxon>Gobiidae</taxon>
        <taxon>Benthophilinae</taxon>
        <taxon>Neogobiini</taxon>
        <taxon>Neogobius</taxon>
    </lineage>
</organism>
<feature type="coiled-coil region" evidence="4">
    <location>
        <begin position="132"/>
        <end position="184"/>
    </location>
</feature>
<evidence type="ECO:0000256" key="4">
    <source>
        <dbReference type="SAM" id="Coils"/>
    </source>
</evidence>
<dbReference type="InterPro" id="IPR027417">
    <property type="entry name" value="P-loop_NTPase"/>
</dbReference>
<evidence type="ECO:0000256" key="2">
    <source>
        <dbReference type="ARBA" id="ARBA00022741"/>
    </source>
</evidence>
<keyword evidence="3" id="KW-0342">GTP-binding</keyword>
<evidence type="ECO:0000313" key="7">
    <source>
        <dbReference type="Proteomes" id="UP000694523"/>
    </source>
</evidence>
<keyword evidence="7" id="KW-1185">Reference proteome</keyword>
<keyword evidence="4" id="KW-0175">Coiled coil</keyword>
<dbReference type="PROSITE" id="PS51720">
    <property type="entry name" value="G_AIG1"/>
    <property type="match status" value="1"/>
</dbReference>